<accession>A0A4R4KKL8</accession>
<evidence type="ECO:0000259" key="4">
    <source>
        <dbReference type="PROSITE" id="PS01124"/>
    </source>
</evidence>
<evidence type="ECO:0000313" key="6">
    <source>
        <dbReference type="Proteomes" id="UP000295706"/>
    </source>
</evidence>
<evidence type="ECO:0000313" key="5">
    <source>
        <dbReference type="EMBL" id="TDB67522.1"/>
    </source>
</evidence>
<dbReference type="SMART" id="SM00342">
    <property type="entry name" value="HTH_ARAC"/>
    <property type="match status" value="1"/>
</dbReference>
<dbReference type="Gene3D" id="1.10.10.60">
    <property type="entry name" value="Homeodomain-like"/>
    <property type="match status" value="1"/>
</dbReference>
<evidence type="ECO:0000256" key="2">
    <source>
        <dbReference type="ARBA" id="ARBA00023125"/>
    </source>
</evidence>
<evidence type="ECO:0000256" key="3">
    <source>
        <dbReference type="ARBA" id="ARBA00023163"/>
    </source>
</evidence>
<dbReference type="OrthoDB" id="799767at2"/>
<organism evidence="5 6">
    <name type="scientific">Arundinibacter roseus</name>
    <dbReference type="NCBI Taxonomy" id="2070510"/>
    <lineage>
        <taxon>Bacteria</taxon>
        <taxon>Pseudomonadati</taxon>
        <taxon>Bacteroidota</taxon>
        <taxon>Cytophagia</taxon>
        <taxon>Cytophagales</taxon>
        <taxon>Spirosomataceae</taxon>
        <taxon>Arundinibacter</taxon>
    </lineage>
</organism>
<dbReference type="Pfam" id="PF12833">
    <property type="entry name" value="HTH_18"/>
    <property type="match status" value="1"/>
</dbReference>
<reference evidence="5 6" key="1">
    <citation type="submission" date="2019-02" db="EMBL/GenBank/DDBJ databases">
        <title>Arundinibacter roseus gen. nov., sp. nov., a new member of the family Cytophagaceae.</title>
        <authorList>
            <person name="Szuroczki S."/>
            <person name="Khayer B."/>
            <person name="Sproer C."/>
            <person name="Toumi M."/>
            <person name="Szabo A."/>
            <person name="Felfoldi T."/>
            <person name="Schumann P."/>
            <person name="Toth E."/>
        </authorList>
    </citation>
    <scope>NUCLEOTIDE SEQUENCE [LARGE SCALE GENOMIC DNA]</scope>
    <source>
        <strain evidence="5 6">DMA-k-7a</strain>
    </source>
</reference>
<gene>
    <name evidence="5" type="ORF">EZE20_06140</name>
</gene>
<feature type="domain" description="HTH araC/xylS-type" evidence="4">
    <location>
        <begin position="232"/>
        <end position="330"/>
    </location>
</feature>
<dbReference type="EMBL" id="SMJU01000003">
    <property type="protein sequence ID" value="TDB67522.1"/>
    <property type="molecule type" value="Genomic_DNA"/>
</dbReference>
<proteinExistence type="predicted"/>
<keyword evidence="2" id="KW-0238">DNA-binding</keyword>
<dbReference type="GO" id="GO:0043565">
    <property type="term" value="F:sequence-specific DNA binding"/>
    <property type="evidence" value="ECO:0007669"/>
    <property type="project" value="InterPro"/>
</dbReference>
<sequence>MTIEGENKPESTQKEISSLCKWDFSNIETQSTGENKELSSDANRRFREWSYEDFSVWYGHFRLVQVAQLSVRTDDPLLLLSLSIHNQAYCSCSCNPAPFVQMHTQHYGFVLLPAGTLHINWPVKEETEHLCLAFSLPFLQNYLPLNHPIVEALQEMTMETEPVSFQQQQPLTSEMLTILYDLLHPPLTSYRHSLWLKGKVLELLALQLEQAETNDLAASAVSVPETDVQKMHLAREYLVENLEKPLSLKDLSHQVGTNEYNLKRCFKEVFGMTVFGYLHHFRMEAARKELMKKESKIAEVAQKMGYKHATHFTAAFKKHFGYLPHKIRVNGLL</sequence>
<dbReference type="Proteomes" id="UP000295706">
    <property type="component" value="Unassembled WGS sequence"/>
</dbReference>
<dbReference type="PRINTS" id="PR00032">
    <property type="entry name" value="HTHARAC"/>
</dbReference>
<keyword evidence="6" id="KW-1185">Reference proteome</keyword>
<dbReference type="PROSITE" id="PS01124">
    <property type="entry name" value="HTH_ARAC_FAMILY_2"/>
    <property type="match status" value="1"/>
</dbReference>
<dbReference type="InterPro" id="IPR053142">
    <property type="entry name" value="PchR_regulatory_protein"/>
</dbReference>
<evidence type="ECO:0000256" key="1">
    <source>
        <dbReference type="ARBA" id="ARBA00023015"/>
    </source>
</evidence>
<dbReference type="SUPFAM" id="SSF46689">
    <property type="entry name" value="Homeodomain-like"/>
    <property type="match status" value="2"/>
</dbReference>
<dbReference type="PANTHER" id="PTHR47893:SF1">
    <property type="entry name" value="REGULATORY PROTEIN PCHR"/>
    <property type="match status" value="1"/>
</dbReference>
<dbReference type="PANTHER" id="PTHR47893">
    <property type="entry name" value="REGULATORY PROTEIN PCHR"/>
    <property type="match status" value="1"/>
</dbReference>
<keyword evidence="1" id="KW-0805">Transcription regulation</keyword>
<dbReference type="GO" id="GO:0003700">
    <property type="term" value="F:DNA-binding transcription factor activity"/>
    <property type="evidence" value="ECO:0007669"/>
    <property type="project" value="InterPro"/>
</dbReference>
<protein>
    <submittedName>
        <fullName evidence="5">AraC family transcriptional regulator</fullName>
    </submittedName>
</protein>
<keyword evidence="3" id="KW-0804">Transcription</keyword>
<dbReference type="InterPro" id="IPR020449">
    <property type="entry name" value="Tscrpt_reg_AraC-type_HTH"/>
</dbReference>
<dbReference type="AlphaFoldDB" id="A0A4R4KKL8"/>
<dbReference type="RefSeq" id="WP_132115587.1">
    <property type="nucleotide sequence ID" value="NZ_SMJU01000003.1"/>
</dbReference>
<name>A0A4R4KKL8_9BACT</name>
<dbReference type="InterPro" id="IPR018062">
    <property type="entry name" value="HTH_AraC-typ_CS"/>
</dbReference>
<dbReference type="PROSITE" id="PS00041">
    <property type="entry name" value="HTH_ARAC_FAMILY_1"/>
    <property type="match status" value="1"/>
</dbReference>
<dbReference type="InterPro" id="IPR009057">
    <property type="entry name" value="Homeodomain-like_sf"/>
</dbReference>
<comment type="caution">
    <text evidence="5">The sequence shown here is derived from an EMBL/GenBank/DDBJ whole genome shotgun (WGS) entry which is preliminary data.</text>
</comment>
<dbReference type="InterPro" id="IPR018060">
    <property type="entry name" value="HTH_AraC"/>
</dbReference>